<comment type="caution">
    <text evidence="2">The sequence shown here is derived from an EMBL/GenBank/DDBJ whole genome shotgun (WGS) entry which is preliminary data.</text>
</comment>
<name>A0A9Q3I858_9BASI</name>
<evidence type="ECO:0000313" key="2">
    <source>
        <dbReference type="EMBL" id="MBW0529795.1"/>
    </source>
</evidence>
<sequence length="106" mass="11189">MSHTYTPAPSNEQAPTAKQATAQAPSQANTTTTAPNCTISKEPAHASSTAQPPKTAPAARGSTRVTLKWLMPLDIRPSHTLPLCACVTPMHQLHYVVGSNHITCSC</sequence>
<proteinExistence type="predicted"/>
<feature type="region of interest" description="Disordered" evidence="1">
    <location>
        <begin position="1"/>
        <end position="62"/>
    </location>
</feature>
<dbReference type="EMBL" id="AVOT02035439">
    <property type="protein sequence ID" value="MBW0529795.1"/>
    <property type="molecule type" value="Genomic_DNA"/>
</dbReference>
<gene>
    <name evidence="2" type="ORF">O181_069510</name>
</gene>
<accession>A0A9Q3I858</accession>
<feature type="compositionally biased region" description="Polar residues" evidence="1">
    <location>
        <begin position="29"/>
        <end position="39"/>
    </location>
</feature>
<feature type="compositionally biased region" description="Low complexity" evidence="1">
    <location>
        <begin position="13"/>
        <end position="28"/>
    </location>
</feature>
<dbReference type="AlphaFoldDB" id="A0A9Q3I858"/>
<protein>
    <submittedName>
        <fullName evidence="2">Uncharacterized protein</fullName>
    </submittedName>
</protein>
<dbReference type="Proteomes" id="UP000765509">
    <property type="component" value="Unassembled WGS sequence"/>
</dbReference>
<organism evidence="2 3">
    <name type="scientific">Austropuccinia psidii MF-1</name>
    <dbReference type="NCBI Taxonomy" id="1389203"/>
    <lineage>
        <taxon>Eukaryota</taxon>
        <taxon>Fungi</taxon>
        <taxon>Dikarya</taxon>
        <taxon>Basidiomycota</taxon>
        <taxon>Pucciniomycotina</taxon>
        <taxon>Pucciniomycetes</taxon>
        <taxon>Pucciniales</taxon>
        <taxon>Sphaerophragmiaceae</taxon>
        <taxon>Austropuccinia</taxon>
    </lineage>
</organism>
<evidence type="ECO:0000256" key="1">
    <source>
        <dbReference type="SAM" id="MobiDB-lite"/>
    </source>
</evidence>
<reference evidence="2" key="1">
    <citation type="submission" date="2021-03" db="EMBL/GenBank/DDBJ databases">
        <title>Draft genome sequence of rust myrtle Austropuccinia psidii MF-1, a brazilian biotype.</title>
        <authorList>
            <person name="Quecine M.C."/>
            <person name="Pachon D.M.R."/>
            <person name="Bonatelli M.L."/>
            <person name="Correr F.H."/>
            <person name="Franceschini L.M."/>
            <person name="Leite T.F."/>
            <person name="Margarido G.R.A."/>
            <person name="Almeida C.A."/>
            <person name="Ferrarezi J.A."/>
            <person name="Labate C.A."/>
        </authorList>
    </citation>
    <scope>NUCLEOTIDE SEQUENCE</scope>
    <source>
        <strain evidence="2">MF-1</strain>
    </source>
</reference>
<keyword evidence="3" id="KW-1185">Reference proteome</keyword>
<feature type="compositionally biased region" description="Polar residues" evidence="1">
    <location>
        <begin position="1"/>
        <end position="12"/>
    </location>
</feature>
<evidence type="ECO:0000313" key="3">
    <source>
        <dbReference type="Proteomes" id="UP000765509"/>
    </source>
</evidence>